<reference evidence="1 2" key="1">
    <citation type="submission" date="2019-10" db="EMBL/GenBank/DDBJ databases">
        <title>Complete Genome of L. lactis phage P1046.</title>
        <authorList>
            <person name="Brinks E."/>
        </authorList>
    </citation>
    <scope>NUCLEOTIDE SEQUENCE [LARGE SCALE GENOMIC DNA]</scope>
</reference>
<dbReference type="EMBL" id="MN552143">
    <property type="protein sequence ID" value="QGJ84800.1"/>
    <property type="molecule type" value="Genomic_DNA"/>
</dbReference>
<name>A0A649V1Q0_9CAUD</name>
<evidence type="ECO:0000313" key="2">
    <source>
        <dbReference type="Proteomes" id="UP000424451"/>
    </source>
</evidence>
<dbReference type="Proteomes" id="UP000424451">
    <property type="component" value="Segment"/>
</dbReference>
<sequence length="37" mass="3803">MQSKLNAAQVTNADLGQAIQDASDTRAQADAAVEATK</sequence>
<proteinExistence type="predicted"/>
<accession>A0A649V1Q0</accession>
<evidence type="ECO:0000313" key="1">
    <source>
        <dbReference type="EMBL" id="QGJ84800.1"/>
    </source>
</evidence>
<organism evidence="1 2">
    <name type="scientific">Lactococcus phage P1046</name>
    <dbReference type="NCBI Taxonomy" id="2662294"/>
    <lineage>
        <taxon>Viruses</taxon>
        <taxon>Duplodnaviria</taxon>
        <taxon>Heunggongvirae</taxon>
        <taxon>Uroviricota</taxon>
        <taxon>Caudoviricetes</taxon>
        <taxon>Fremauxvirus</taxon>
        <taxon>Fremauxvirus CHPC971</taxon>
    </lineage>
</organism>
<protein>
    <submittedName>
        <fullName evidence="1">Uncharacterized protein</fullName>
    </submittedName>
</protein>